<dbReference type="EMBL" id="JAEUBG010004553">
    <property type="protein sequence ID" value="KAH3681166.1"/>
    <property type="molecule type" value="Genomic_DNA"/>
</dbReference>
<accession>A0A9P8TJI7</accession>
<dbReference type="AlphaFoldDB" id="A0A9P8TJI7"/>
<protein>
    <submittedName>
        <fullName evidence="2">Uncharacterized protein</fullName>
    </submittedName>
</protein>
<feature type="signal peptide" evidence="1">
    <location>
        <begin position="1"/>
        <end position="17"/>
    </location>
</feature>
<proteinExistence type="predicted"/>
<reference evidence="2" key="1">
    <citation type="journal article" date="2021" name="Open Biol.">
        <title>Shared evolutionary footprints suggest mitochondrial oxidative damage underlies multiple complex I losses in fungi.</title>
        <authorList>
            <person name="Schikora-Tamarit M.A."/>
            <person name="Marcet-Houben M."/>
            <person name="Nosek J."/>
            <person name="Gabaldon T."/>
        </authorList>
    </citation>
    <scope>NUCLEOTIDE SEQUENCE</scope>
    <source>
        <strain evidence="2">CBS2887</strain>
    </source>
</reference>
<evidence type="ECO:0000256" key="1">
    <source>
        <dbReference type="SAM" id="SignalP"/>
    </source>
</evidence>
<comment type="caution">
    <text evidence="2">The sequence shown here is derived from an EMBL/GenBank/DDBJ whole genome shotgun (WGS) entry which is preliminary data.</text>
</comment>
<evidence type="ECO:0000313" key="2">
    <source>
        <dbReference type="EMBL" id="KAH3681166.1"/>
    </source>
</evidence>
<feature type="chain" id="PRO_5040400832" evidence="1">
    <location>
        <begin position="18"/>
        <end position="70"/>
    </location>
</feature>
<reference evidence="2" key="2">
    <citation type="submission" date="2021-01" db="EMBL/GenBank/DDBJ databases">
        <authorList>
            <person name="Schikora-Tamarit M.A."/>
        </authorList>
    </citation>
    <scope>NUCLEOTIDE SEQUENCE</scope>
    <source>
        <strain evidence="2">CBS2887</strain>
    </source>
</reference>
<organism evidence="2 3">
    <name type="scientific">Wickerhamomyces pijperi</name>
    <name type="common">Yeast</name>
    <name type="synonym">Pichia pijperi</name>
    <dbReference type="NCBI Taxonomy" id="599730"/>
    <lineage>
        <taxon>Eukaryota</taxon>
        <taxon>Fungi</taxon>
        <taxon>Dikarya</taxon>
        <taxon>Ascomycota</taxon>
        <taxon>Saccharomycotina</taxon>
        <taxon>Saccharomycetes</taxon>
        <taxon>Phaffomycetales</taxon>
        <taxon>Wickerhamomycetaceae</taxon>
        <taxon>Wickerhamomyces</taxon>
    </lineage>
</organism>
<dbReference type="Proteomes" id="UP000774326">
    <property type="component" value="Unassembled WGS sequence"/>
</dbReference>
<sequence>MSGWMDSKTMSILSSLAAVLLDLLDLDEKLMYLKPWKVRYLASSVLPDPREPDIPISIVETVWYWEKTKS</sequence>
<evidence type="ECO:0000313" key="3">
    <source>
        <dbReference type="Proteomes" id="UP000774326"/>
    </source>
</evidence>
<keyword evidence="3" id="KW-1185">Reference proteome</keyword>
<name>A0A9P8TJI7_WICPI</name>
<gene>
    <name evidence="2" type="ORF">WICPIJ_007861</name>
</gene>
<keyword evidence="1" id="KW-0732">Signal</keyword>